<dbReference type="AlphaFoldDB" id="A0A2M4B1S4"/>
<dbReference type="EMBL" id="GGFK01013437">
    <property type="protein sequence ID" value="MBW46758.1"/>
    <property type="molecule type" value="Transcribed_RNA"/>
</dbReference>
<evidence type="ECO:0000313" key="1">
    <source>
        <dbReference type="EMBL" id="MBW46758.1"/>
    </source>
</evidence>
<sequence>MFAPAHRRRTCVVPAAPAATSSLPAPHASSAALRIGAVAGTSGYRYGNVRAKWLSGNRRAVQDAGNPNP</sequence>
<accession>A0A2M4B1S4</accession>
<protein>
    <submittedName>
        <fullName evidence="1">Putative secreted protein</fullName>
    </submittedName>
</protein>
<name>A0A2M4B1S4_9DIPT</name>
<reference evidence="1" key="1">
    <citation type="submission" date="2018-01" db="EMBL/GenBank/DDBJ databases">
        <title>An insight into the sialome of Amazonian anophelines.</title>
        <authorList>
            <person name="Ribeiro J.M."/>
            <person name="Scarpassa V."/>
            <person name="Calvo E."/>
        </authorList>
    </citation>
    <scope>NUCLEOTIDE SEQUENCE</scope>
    <source>
        <tissue evidence="1">Salivary glands</tissue>
    </source>
</reference>
<proteinExistence type="predicted"/>
<organism evidence="1">
    <name type="scientific">Anopheles triannulatus</name>
    <dbReference type="NCBI Taxonomy" id="58253"/>
    <lineage>
        <taxon>Eukaryota</taxon>
        <taxon>Metazoa</taxon>
        <taxon>Ecdysozoa</taxon>
        <taxon>Arthropoda</taxon>
        <taxon>Hexapoda</taxon>
        <taxon>Insecta</taxon>
        <taxon>Pterygota</taxon>
        <taxon>Neoptera</taxon>
        <taxon>Endopterygota</taxon>
        <taxon>Diptera</taxon>
        <taxon>Nematocera</taxon>
        <taxon>Culicoidea</taxon>
        <taxon>Culicidae</taxon>
        <taxon>Anophelinae</taxon>
        <taxon>Anopheles</taxon>
    </lineage>
</organism>